<feature type="domain" description="Major facilitator superfamily (MFS) profile" evidence="8">
    <location>
        <begin position="13"/>
        <end position="393"/>
    </location>
</feature>
<dbReference type="PANTHER" id="PTHR23517:SF2">
    <property type="entry name" value="MULTIDRUG RESISTANCE PROTEIN MDTH"/>
    <property type="match status" value="1"/>
</dbReference>
<feature type="transmembrane region" description="Helical" evidence="7">
    <location>
        <begin position="137"/>
        <end position="161"/>
    </location>
</feature>
<evidence type="ECO:0000256" key="7">
    <source>
        <dbReference type="SAM" id="Phobius"/>
    </source>
</evidence>
<feature type="transmembrane region" description="Helical" evidence="7">
    <location>
        <begin position="371"/>
        <end position="392"/>
    </location>
</feature>
<keyword evidence="6 7" id="KW-0472">Membrane</keyword>
<dbReference type="InterPro" id="IPR020846">
    <property type="entry name" value="MFS_dom"/>
</dbReference>
<keyword evidence="2" id="KW-0813">Transport</keyword>
<sequence>MNHHTMSAAERRSVASLATLYAFRMLGLFMLLPVLSLYAGEYDHSTPVLVGLALGIYGLGQAALQVPLGMLSDRIGRKPVIIAGLLLFAAGGIVAASADNIITVILGRLLQGTGAIASTLTALLADLTREQHRTKAMAAIGVSIGVSFALAMVIGPLAAAAVGVSGLFLLTSLLAVIGVFITLWLVPTPDVGGLNADSQSLRGLLGRCLHDSDLMRLNLGIFSLHAMLMAIFVAVPGLLEEQGLIRDDHWKMYLPVMLVAFIAMVPLIILAEKYNRMKQIFLSAITAIIVVLSAAIWFAHDYWYLIVMITIFFVAFNLLEASLPSLVSKTVYPGGKGTAMGVYSTFQFLGAFFGGALGGGLLGLWGGSALFIGAAILAGVWLLVAWGMAVPAKADNLVLAWKFGTWDAAALRQEVLLMPGALDITVLESEQLAYLRVSQDFDPASLPAGIRLGS</sequence>
<comment type="subcellular location">
    <subcellularLocation>
        <location evidence="1">Cell membrane</location>
        <topology evidence="1">Multi-pass membrane protein</topology>
    </subcellularLocation>
</comment>
<dbReference type="Pfam" id="PF07690">
    <property type="entry name" value="MFS_1"/>
    <property type="match status" value="1"/>
</dbReference>
<feature type="transmembrane region" description="Helical" evidence="7">
    <location>
        <begin position="167"/>
        <end position="186"/>
    </location>
</feature>
<dbReference type="SUPFAM" id="SSF103473">
    <property type="entry name" value="MFS general substrate transporter"/>
    <property type="match status" value="1"/>
</dbReference>
<dbReference type="Gene3D" id="1.20.1250.20">
    <property type="entry name" value="MFS general substrate transporter like domains"/>
    <property type="match status" value="1"/>
</dbReference>
<evidence type="ECO:0000256" key="6">
    <source>
        <dbReference type="ARBA" id="ARBA00023136"/>
    </source>
</evidence>
<name>A0ABV3U0K9_9GAMM</name>
<dbReference type="RefSeq" id="WP_368377121.1">
    <property type="nucleotide sequence ID" value="NZ_JBFRYB010000002.1"/>
</dbReference>
<evidence type="ECO:0000256" key="1">
    <source>
        <dbReference type="ARBA" id="ARBA00004651"/>
    </source>
</evidence>
<dbReference type="InterPro" id="IPR036259">
    <property type="entry name" value="MFS_trans_sf"/>
</dbReference>
<feature type="transmembrane region" description="Helical" evidence="7">
    <location>
        <begin position="80"/>
        <end position="98"/>
    </location>
</feature>
<feature type="transmembrane region" description="Helical" evidence="7">
    <location>
        <begin position="104"/>
        <end position="125"/>
    </location>
</feature>
<feature type="transmembrane region" description="Helical" evidence="7">
    <location>
        <begin position="340"/>
        <end position="365"/>
    </location>
</feature>
<dbReference type="PANTHER" id="PTHR23517">
    <property type="entry name" value="RESISTANCE PROTEIN MDTM, PUTATIVE-RELATED-RELATED"/>
    <property type="match status" value="1"/>
</dbReference>
<feature type="transmembrane region" description="Helical" evidence="7">
    <location>
        <begin position="250"/>
        <end position="271"/>
    </location>
</feature>
<evidence type="ECO:0000256" key="3">
    <source>
        <dbReference type="ARBA" id="ARBA00022475"/>
    </source>
</evidence>
<organism evidence="9 10">
    <name type="scientific">Zhongshania arctica</name>
    <dbReference type="NCBI Taxonomy" id="3238302"/>
    <lineage>
        <taxon>Bacteria</taxon>
        <taxon>Pseudomonadati</taxon>
        <taxon>Pseudomonadota</taxon>
        <taxon>Gammaproteobacteria</taxon>
        <taxon>Cellvibrionales</taxon>
        <taxon>Spongiibacteraceae</taxon>
        <taxon>Zhongshania</taxon>
    </lineage>
</organism>
<comment type="caution">
    <text evidence="9">The sequence shown here is derived from an EMBL/GenBank/DDBJ whole genome shotgun (WGS) entry which is preliminary data.</text>
</comment>
<dbReference type="InterPro" id="IPR011701">
    <property type="entry name" value="MFS"/>
</dbReference>
<keyword evidence="4 7" id="KW-0812">Transmembrane</keyword>
<keyword evidence="3" id="KW-1003">Cell membrane</keyword>
<dbReference type="Proteomes" id="UP001557484">
    <property type="component" value="Unassembled WGS sequence"/>
</dbReference>
<accession>A0ABV3U0K9</accession>
<dbReference type="EMBL" id="JBFRYB010000002">
    <property type="protein sequence ID" value="MEX1667004.1"/>
    <property type="molecule type" value="Genomic_DNA"/>
</dbReference>
<keyword evidence="5 7" id="KW-1133">Transmembrane helix</keyword>
<proteinExistence type="predicted"/>
<feature type="transmembrane region" description="Helical" evidence="7">
    <location>
        <begin position="280"/>
        <end position="296"/>
    </location>
</feature>
<keyword evidence="10" id="KW-1185">Reference proteome</keyword>
<dbReference type="PROSITE" id="PS50850">
    <property type="entry name" value="MFS"/>
    <property type="match status" value="1"/>
</dbReference>
<evidence type="ECO:0000259" key="8">
    <source>
        <dbReference type="PROSITE" id="PS50850"/>
    </source>
</evidence>
<evidence type="ECO:0000256" key="5">
    <source>
        <dbReference type="ARBA" id="ARBA00022989"/>
    </source>
</evidence>
<feature type="transmembrane region" description="Helical" evidence="7">
    <location>
        <begin position="46"/>
        <end position="68"/>
    </location>
</feature>
<evidence type="ECO:0000313" key="9">
    <source>
        <dbReference type="EMBL" id="MEX1667004.1"/>
    </source>
</evidence>
<evidence type="ECO:0000256" key="2">
    <source>
        <dbReference type="ARBA" id="ARBA00022448"/>
    </source>
</evidence>
<dbReference type="CDD" id="cd17472">
    <property type="entry name" value="MFS_YajR_like"/>
    <property type="match status" value="1"/>
</dbReference>
<dbReference type="InterPro" id="IPR005829">
    <property type="entry name" value="Sugar_transporter_CS"/>
</dbReference>
<gene>
    <name evidence="9" type="ORF">AB4875_16025</name>
</gene>
<dbReference type="PROSITE" id="PS00216">
    <property type="entry name" value="SUGAR_TRANSPORT_1"/>
    <property type="match status" value="1"/>
</dbReference>
<protein>
    <submittedName>
        <fullName evidence="9">MFS transporter</fullName>
    </submittedName>
</protein>
<feature type="transmembrane region" description="Helical" evidence="7">
    <location>
        <begin position="21"/>
        <end position="40"/>
    </location>
</feature>
<dbReference type="InterPro" id="IPR050171">
    <property type="entry name" value="MFS_Transporters"/>
</dbReference>
<feature type="transmembrane region" description="Helical" evidence="7">
    <location>
        <begin position="217"/>
        <end position="238"/>
    </location>
</feature>
<feature type="transmembrane region" description="Helical" evidence="7">
    <location>
        <begin position="302"/>
        <end position="319"/>
    </location>
</feature>
<evidence type="ECO:0000313" key="10">
    <source>
        <dbReference type="Proteomes" id="UP001557484"/>
    </source>
</evidence>
<reference evidence="9 10" key="1">
    <citation type="journal article" date="2011" name="Int. J. Syst. Evol. Microbiol.">
        <title>Zhongshania antarctica gen. nov., sp. nov. and Zhongshania guokunii sp. nov., gammaproteobacteria respectively isolated from coastal attached (fast) ice and surface seawater of the Antarctic.</title>
        <authorList>
            <person name="Li H.J."/>
            <person name="Zhang X.Y."/>
            <person name="Chen C.X."/>
            <person name="Zhang Y.J."/>
            <person name="Gao Z.M."/>
            <person name="Yu Y."/>
            <person name="Chen X.L."/>
            <person name="Chen B."/>
            <person name="Zhang Y.Z."/>
        </authorList>
    </citation>
    <scope>NUCLEOTIDE SEQUENCE [LARGE SCALE GENOMIC DNA]</scope>
    <source>
        <strain evidence="9 10">R06B22</strain>
    </source>
</reference>
<evidence type="ECO:0000256" key="4">
    <source>
        <dbReference type="ARBA" id="ARBA00022692"/>
    </source>
</evidence>